<dbReference type="PATRIC" id="fig|762968.3.peg.2886"/>
<dbReference type="Proteomes" id="UP000003598">
    <property type="component" value="Unassembled WGS sequence"/>
</dbReference>
<feature type="domain" description="Virulence-associated protein E-like" evidence="1">
    <location>
        <begin position="185"/>
        <end position="396"/>
    </location>
</feature>
<sequence>MVKDLTKAFSCRIFANKKTPKKTKPMDFKKIAHAAVCRWNEKRHTDKTADTRRATLSEAENSTVLQGNDFPEAMEAILRLPEAVPAVREVASLKAAGLESALGGFLAKRYEFRFNVLTEATEFRSKSDKENGTFRPATERDLNAICLEAHRHGIDCWDRDVARMVHSADVREYHPFRQYFQRLPAWDGRDRLHNLAARVSDSPLWIQAFHRWMLGLAAQWAGLSDRLHAHSTAPLLVSDEQGLGKSTFCRTLLPPELQAYYTDSVDLARPDKVERQLTEMGLLNLDEFDRIPEKKHPLLKNLMQLSALNLRKAYRRHSQALPRIASFIGTSNSRELLSDPSGSRRFICVLVEHPIDCTGIDHAQIYSQLKAELENGERYWFSHGEENALRLHNAAFYRICPAEEVLRRYYRAAQPGEKVRLLSLPEIFARLRRLEPGAMAGVTLPKLAQALVAAGAQKVHTHYGNRYHVVER</sequence>
<dbReference type="PANTHER" id="PTHR34985:SF1">
    <property type="entry name" value="SLR0554 PROTEIN"/>
    <property type="match status" value="1"/>
</dbReference>
<comment type="caution">
    <text evidence="3">The sequence shown here is derived from an EMBL/GenBank/DDBJ whole genome shotgun (WGS) entry which is preliminary data.</text>
</comment>
<dbReference type="GeneID" id="93558513"/>
<dbReference type="SUPFAM" id="SSF52540">
    <property type="entry name" value="P-loop containing nucleoside triphosphate hydrolases"/>
    <property type="match status" value="1"/>
</dbReference>
<dbReference type="PANTHER" id="PTHR34985">
    <property type="entry name" value="SLR0554 PROTEIN"/>
    <property type="match status" value="1"/>
</dbReference>
<dbReference type="Pfam" id="PF05272">
    <property type="entry name" value="VapE-like_dom"/>
    <property type="match status" value="1"/>
</dbReference>
<evidence type="ECO:0000259" key="2">
    <source>
        <dbReference type="Pfam" id="PF12990"/>
    </source>
</evidence>
<gene>
    <name evidence="3" type="ORF">HMPREF9441_03271</name>
</gene>
<dbReference type="EMBL" id="AFFY01000054">
    <property type="protein sequence ID" value="EHG98754.1"/>
    <property type="molecule type" value="Genomic_DNA"/>
</dbReference>
<name>G5SV99_9BACT</name>
<dbReference type="OrthoDB" id="9801888at2"/>
<dbReference type="HOGENOM" id="CLU_024375_0_0_10"/>
<evidence type="ECO:0000259" key="1">
    <source>
        <dbReference type="Pfam" id="PF05272"/>
    </source>
</evidence>
<evidence type="ECO:0000313" key="4">
    <source>
        <dbReference type="Proteomes" id="UP000003598"/>
    </source>
</evidence>
<feature type="domain" description="DUF3874" evidence="2">
    <location>
        <begin position="400"/>
        <end position="469"/>
    </location>
</feature>
<organism evidence="3 4">
    <name type="scientific">Paraprevotella clara YIT 11840</name>
    <dbReference type="NCBI Taxonomy" id="762968"/>
    <lineage>
        <taxon>Bacteria</taxon>
        <taxon>Pseudomonadati</taxon>
        <taxon>Bacteroidota</taxon>
        <taxon>Bacteroidia</taxon>
        <taxon>Bacteroidales</taxon>
        <taxon>Prevotellaceae</taxon>
        <taxon>Paraprevotella</taxon>
    </lineage>
</organism>
<dbReference type="InterPro" id="IPR007936">
    <property type="entry name" value="VapE-like_dom"/>
</dbReference>
<dbReference type="RefSeq" id="WP_008622369.1">
    <property type="nucleotide sequence ID" value="NZ_JH376625.1"/>
</dbReference>
<accession>G5SV99</accession>
<proteinExistence type="predicted"/>
<evidence type="ECO:0000313" key="3">
    <source>
        <dbReference type="EMBL" id="EHG98754.1"/>
    </source>
</evidence>
<keyword evidence="4" id="KW-1185">Reference proteome</keyword>
<dbReference type="STRING" id="762968.HMPREF9441_03271"/>
<protein>
    <submittedName>
        <fullName evidence="3">Uncharacterized protein</fullName>
    </submittedName>
</protein>
<dbReference type="InterPro" id="IPR024450">
    <property type="entry name" value="DUF3874"/>
</dbReference>
<dbReference type="InterPro" id="IPR027417">
    <property type="entry name" value="P-loop_NTPase"/>
</dbReference>
<reference evidence="3 4" key="1">
    <citation type="submission" date="2011-03" db="EMBL/GenBank/DDBJ databases">
        <authorList>
            <person name="Weinstock G."/>
            <person name="Sodergren E."/>
            <person name="Clifton S."/>
            <person name="Fulton L."/>
            <person name="Fulton B."/>
            <person name="Courtney L."/>
            <person name="Fronick C."/>
            <person name="Harrison M."/>
            <person name="Strong C."/>
            <person name="Farmer C."/>
            <person name="Delahaunty K."/>
            <person name="Markovic C."/>
            <person name="Hall O."/>
            <person name="Minx P."/>
            <person name="Tomlinson C."/>
            <person name="Mitreva M."/>
            <person name="Hou S."/>
            <person name="Chen J."/>
            <person name="Wollam A."/>
            <person name="Pepin K.H."/>
            <person name="Johnson M."/>
            <person name="Bhonagiri V."/>
            <person name="Zhang X."/>
            <person name="Suruliraj S."/>
            <person name="Warren W."/>
            <person name="Chinwalla A."/>
            <person name="Mardis E.R."/>
            <person name="Wilson R.K."/>
        </authorList>
    </citation>
    <scope>NUCLEOTIDE SEQUENCE [LARGE SCALE GENOMIC DNA]</scope>
    <source>
        <strain evidence="3 4">YIT 11840</strain>
    </source>
</reference>
<dbReference type="Pfam" id="PF12990">
    <property type="entry name" value="DUF3874"/>
    <property type="match status" value="1"/>
</dbReference>
<dbReference type="AlphaFoldDB" id="G5SV99"/>
<dbReference type="eggNOG" id="COG5545">
    <property type="taxonomic scope" value="Bacteria"/>
</dbReference>